<dbReference type="Proteomes" id="UP000275846">
    <property type="component" value="Unassembled WGS sequence"/>
</dbReference>
<reference evidence="3" key="1">
    <citation type="submission" date="2016-06" db="UniProtKB">
        <authorList>
            <consortium name="WormBaseParasite"/>
        </authorList>
    </citation>
    <scope>IDENTIFICATION</scope>
</reference>
<evidence type="ECO:0000313" key="1">
    <source>
        <dbReference type="EMBL" id="VDM02675.1"/>
    </source>
</evidence>
<evidence type="ECO:0000313" key="2">
    <source>
        <dbReference type="Proteomes" id="UP000275846"/>
    </source>
</evidence>
<dbReference type="WBParaSite" id="SSLN_0001690301-mRNA-1">
    <property type="protein sequence ID" value="SSLN_0001690301-mRNA-1"/>
    <property type="gene ID" value="SSLN_0001690301"/>
</dbReference>
<organism evidence="3">
    <name type="scientific">Schistocephalus solidus</name>
    <name type="common">Tapeworm</name>
    <dbReference type="NCBI Taxonomy" id="70667"/>
    <lineage>
        <taxon>Eukaryota</taxon>
        <taxon>Metazoa</taxon>
        <taxon>Spiralia</taxon>
        <taxon>Lophotrochozoa</taxon>
        <taxon>Platyhelminthes</taxon>
        <taxon>Cestoda</taxon>
        <taxon>Eucestoda</taxon>
        <taxon>Diphyllobothriidea</taxon>
        <taxon>Diphyllobothriidae</taxon>
        <taxon>Schistocephalus</taxon>
    </lineage>
</organism>
<evidence type="ECO:0000313" key="3">
    <source>
        <dbReference type="WBParaSite" id="SSLN_0001690301-mRNA-1"/>
    </source>
</evidence>
<protein>
    <submittedName>
        <fullName evidence="1 3">Uncharacterized protein</fullName>
    </submittedName>
</protein>
<gene>
    <name evidence="1" type="ORF">SSLN_LOCUS16289</name>
</gene>
<name>A0A183TIJ1_SCHSO</name>
<dbReference type="AlphaFoldDB" id="A0A183TIJ1"/>
<dbReference type="EMBL" id="UYSU01040916">
    <property type="protein sequence ID" value="VDM02675.1"/>
    <property type="molecule type" value="Genomic_DNA"/>
</dbReference>
<keyword evidence="2" id="KW-1185">Reference proteome</keyword>
<dbReference type="Gene3D" id="3.60.10.10">
    <property type="entry name" value="Endonuclease/exonuclease/phosphatase"/>
    <property type="match status" value="1"/>
</dbReference>
<dbReference type="SUPFAM" id="SSF56219">
    <property type="entry name" value="DNase I-like"/>
    <property type="match status" value="1"/>
</dbReference>
<dbReference type="InterPro" id="IPR036691">
    <property type="entry name" value="Endo/exonu/phosph_ase_sf"/>
</dbReference>
<sequence>MNYLQSEAQPAGIEKSASCTRTGALQDGHRYPQQTRFSEQRQPEKVGAGYTFFCSGHQKTERRDAGVAFAIRKDIIGRLTCLPWAINERHMTLRLRLRGHNYVIISAYAPAPSNDELCCSEGQILRGTPCPLRLFRSPTNWSSGQITLPARSAGSPRSCPSDLGSGHVDASPITALAAAGLCSRPRRDPQDVQVTKTIRDADGWTDHHFFPSKKRLRLQIR</sequence>
<accession>A0A183TIJ1</accession>
<proteinExistence type="predicted"/>
<reference evidence="1 2" key="2">
    <citation type="submission" date="2018-11" db="EMBL/GenBank/DDBJ databases">
        <authorList>
            <consortium name="Pathogen Informatics"/>
        </authorList>
    </citation>
    <scope>NUCLEOTIDE SEQUENCE [LARGE SCALE GENOMIC DNA]</scope>
    <source>
        <strain evidence="1 2">NST_G2</strain>
    </source>
</reference>